<dbReference type="EMBL" id="LT629973">
    <property type="protein sequence ID" value="SEH87293.1"/>
    <property type="molecule type" value="Genomic_DNA"/>
</dbReference>
<reference evidence="2" key="1">
    <citation type="submission" date="2016-09" db="EMBL/GenBank/DDBJ databases">
        <authorList>
            <person name="Koehorst J."/>
        </authorList>
    </citation>
    <scope>NUCLEOTIDE SEQUENCE [LARGE SCALE GENOMIC DNA]</scope>
</reference>
<dbReference type="STRING" id="1679444.PYTT_1360"/>
<dbReference type="AlphaFoldDB" id="A0A1C7P9S0"/>
<accession>A0A1C7P9S0</accession>
<protein>
    <submittedName>
        <fullName evidence="1">Uncharacterized protein</fullName>
    </submittedName>
</protein>
<dbReference type="KEGG" id="agl:PYTT_1360"/>
<evidence type="ECO:0000313" key="2">
    <source>
        <dbReference type="Proteomes" id="UP000176204"/>
    </source>
</evidence>
<gene>
    <name evidence="1" type="ORF">PYTT_1360</name>
</gene>
<sequence length="83" mass="9457">MTMDKPHYPLSTYAAITAMHAGHVVAHYDVMMGVEVWMRQTGHRYAFCYAAITNWAAATYIQCANAWRVVPPSEIPNDYQFES</sequence>
<organism evidence="1 2">
    <name type="scientific">Akkermansia glycaniphila</name>
    <dbReference type="NCBI Taxonomy" id="1679444"/>
    <lineage>
        <taxon>Bacteria</taxon>
        <taxon>Pseudomonadati</taxon>
        <taxon>Verrucomicrobiota</taxon>
        <taxon>Verrucomicrobiia</taxon>
        <taxon>Verrucomicrobiales</taxon>
        <taxon>Akkermansiaceae</taxon>
        <taxon>Akkermansia</taxon>
    </lineage>
</organism>
<dbReference type="Proteomes" id="UP000176204">
    <property type="component" value="Chromosome I"/>
</dbReference>
<proteinExistence type="predicted"/>
<name>A0A1C7P9S0_9BACT</name>
<evidence type="ECO:0000313" key="1">
    <source>
        <dbReference type="EMBL" id="SEH87293.1"/>
    </source>
</evidence>
<keyword evidence="2" id="KW-1185">Reference proteome</keyword>